<evidence type="ECO:0000313" key="2">
    <source>
        <dbReference type="EMBL" id="MXP15510.1"/>
    </source>
</evidence>
<sequence length="176" mass="19583">MSRLVAIILSLAALGWSLPAAAAVTMSFHSFNGSVFFGRYPHTFVVLEGTLDGTGQKVKENYGFTAKTVSTAILSGPVEHEIVVEPDKYLTSTNRHFSVTLTDAQYRQVVAEMKAWRDAPGKYYSLDNRNCIHFVGKMAQIVGLKVDFPKKMLRKPKNWLNHITALNPRLGAKQIN</sequence>
<name>A0A6L7GIY3_9SPHN</name>
<dbReference type="Proteomes" id="UP000473531">
    <property type="component" value="Unassembled WGS sequence"/>
</dbReference>
<reference evidence="2 3" key="1">
    <citation type="submission" date="2019-12" db="EMBL/GenBank/DDBJ databases">
        <title>Genomic-based taxomic classification of the family Erythrobacteraceae.</title>
        <authorList>
            <person name="Xu L."/>
        </authorList>
    </citation>
    <scope>NUCLEOTIDE SEQUENCE [LARGE SCALE GENOMIC DNA]</scope>
    <source>
        <strain evidence="2 3">KCTC 52259</strain>
    </source>
</reference>
<evidence type="ECO:0008006" key="4">
    <source>
        <dbReference type="Google" id="ProtNLM"/>
    </source>
</evidence>
<comment type="caution">
    <text evidence="2">The sequence shown here is derived from an EMBL/GenBank/DDBJ whole genome shotgun (WGS) entry which is preliminary data.</text>
</comment>
<dbReference type="EMBL" id="WTYU01000002">
    <property type="protein sequence ID" value="MXP15510.1"/>
    <property type="molecule type" value="Genomic_DNA"/>
</dbReference>
<gene>
    <name evidence="2" type="ORF">GRI44_12185</name>
</gene>
<organism evidence="2 3">
    <name type="scientific">Allopontixanthobacter confluentis</name>
    <dbReference type="NCBI Taxonomy" id="1849021"/>
    <lineage>
        <taxon>Bacteria</taxon>
        <taxon>Pseudomonadati</taxon>
        <taxon>Pseudomonadota</taxon>
        <taxon>Alphaproteobacteria</taxon>
        <taxon>Sphingomonadales</taxon>
        <taxon>Erythrobacteraceae</taxon>
        <taxon>Allopontixanthobacter</taxon>
    </lineage>
</organism>
<evidence type="ECO:0000313" key="3">
    <source>
        <dbReference type="Proteomes" id="UP000473531"/>
    </source>
</evidence>
<evidence type="ECO:0000256" key="1">
    <source>
        <dbReference type="SAM" id="SignalP"/>
    </source>
</evidence>
<dbReference type="OrthoDB" id="7424408at2"/>
<feature type="signal peptide" evidence="1">
    <location>
        <begin position="1"/>
        <end position="22"/>
    </location>
</feature>
<proteinExistence type="predicted"/>
<keyword evidence="1" id="KW-0732">Signal</keyword>
<accession>A0A6L7GIY3</accession>
<feature type="chain" id="PRO_5026918002" description="DUF4105 domain-containing protein" evidence="1">
    <location>
        <begin position="23"/>
        <end position="176"/>
    </location>
</feature>
<protein>
    <recommendedName>
        <fullName evidence="4">DUF4105 domain-containing protein</fullName>
    </recommendedName>
</protein>
<dbReference type="AlphaFoldDB" id="A0A6L7GIY3"/>
<keyword evidence="3" id="KW-1185">Reference proteome</keyword>